<evidence type="ECO:0000313" key="2">
    <source>
        <dbReference type="Proteomes" id="UP000661894"/>
    </source>
</evidence>
<gene>
    <name evidence="1" type="ORF">H9624_08095</name>
</gene>
<keyword evidence="2" id="KW-1185">Reference proteome</keyword>
<sequence length="69" mass="7375">MSTDDVVDRDLPRLTEADRDTLLSPELETLRLAGTGGDGLGVPVLETWQEVPVPGSEHLDLAAPYDGSD</sequence>
<dbReference type="RefSeq" id="WP_251839403.1">
    <property type="nucleotide sequence ID" value="NZ_JACSPO010000003.1"/>
</dbReference>
<dbReference type="EMBL" id="JACSPO010000003">
    <property type="protein sequence ID" value="MBD8062284.1"/>
    <property type="molecule type" value="Genomic_DNA"/>
</dbReference>
<dbReference type="Proteomes" id="UP000661894">
    <property type="component" value="Unassembled WGS sequence"/>
</dbReference>
<proteinExistence type="predicted"/>
<organism evidence="1 2">
    <name type="scientific">Oceanitalea stevensii</name>
    <dbReference type="NCBI Taxonomy" id="2763072"/>
    <lineage>
        <taxon>Bacteria</taxon>
        <taxon>Bacillati</taxon>
        <taxon>Actinomycetota</taxon>
        <taxon>Actinomycetes</taxon>
        <taxon>Micrococcales</taxon>
        <taxon>Bogoriellaceae</taxon>
        <taxon>Georgenia</taxon>
    </lineage>
</organism>
<accession>A0ABR8Z1T2</accession>
<reference evidence="1 2" key="1">
    <citation type="submission" date="2020-08" db="EMBL/GenBank/DDBJ databases">
        <title>A Genomic Blueprint of the Chicken Gut Microbiome.</title>
        <authorList>
            <person name="Gilroy R."/>
            <person name="Ravi A."/>
            <person name="Getino M."/>
            <person name="Pursley I."/>
            <person name="Horton D.L."/>
            <person name="Alikhan N.-F."/>
            <person name="Baker D."/>
            <person name="Gharbi K."/>
            <person name="Hall N."/>
            <person name="Watson M."/>
            <person name="Adriaenssens E.M."/>
            <person name="Foster-Nyarko E."/>
            <person name="Jarju S."/>
            <person name="Secka A."/>
            <person name="Antonio M."/>
            <person name="Oren A."/>
            <person name="Chaudhuri R."/>
            <person name="La Ragione R.M."/>
            <person name="Hildebrand F."/>
            <person name="Pallen M.J."/>
        </authorList>
    </citation>
    <scope>NUCLEOTIDE SEQUENCE [LARGE SCALE GENOMIC DNA]</scope>
    <source>
        <strain evidence="1 2">Sa1BUA1</strain>
    </source>
</reference>
<name>A0ABR8Z1T2_9MICO</name>
<evidence type="ECO:0000313" key="1">
    <source>
        <dbReference type="EMBL" id="MBD8062284.1"/>
    </source>
</evidence>
<comment type="caution">
    <text evidence="1">The sequence shown here is derived from an EMBL/GenBank/DDBJ whole genome shotgun (WGS) entry which is preliminary data.</text>
</comment>
<protein>
    <submittedName>
        <fullName evidence="1">Uncharacterized protein</fullName>
    </submittedName>
</protein>